<dbReference type="PaxDb" id="547559-Nmag_3339"/>
<evidence type="ECO:0000313" key="2">
    <source>
        <dbReference type="EMBL" id="ADD06889.1"/>
    </source>
</evidence>
<protein>
    <submittedName>
        <fullName evidence="2">Uncharacterized protein</fullName>
    </submittedName>
</protein>
<feature type="transmembrane region" description="Helical" evidence="1">
    <location>
        <begin position="25"/>
        <end position="42"/>
    </location>
</feature>
<evidence type="ECO:0000313" key="3">
    <source>
        <dbReference type="Proteomes" id="UP000001879"/>
    </source>
</evidence>
<gene>
    <name evidence="2" type="ordered locus">Nmag_3339</name>
</gene>
<keyword evidence="1" id="KW-0812">Transmembrane</keyword>
<dbReference type="Proteomes" id="UP000001879">
    <property type="component" value="Chromosome"/>
</dbReference>
<keyword evidence="3" id="KW-1185">Reference proteome</keyword>
<name>D3SSP4_NATMM</name>
<dbReference type="KEGG" id="nmg:Nmag_3339"/>
<proteinExistence type="predicted"/>
<dbReference type="AlphaFoldDB" id="D3SSP4"/>
<dbReference type="EMBL" id="CP001932">
    <property type="protein sequence ID" value="ADD06889.1"/>
    <property type="molecule type" value="Genomic_DNA"/>
</dbReference>
<dbReference type="HOGENOM" id="CLU_3003238_0_0_2"/>
<evidence type="ECO:0000256" key="1">
    <source>
        <dbReference type="SAM" id="Phobius"/>
    </source>
</evidence>
<reference evidence="2 3" key="2">
    <citation type="journal article" date="2012" name="BMC Genomics">
        <title>A comparative genomics perspective on the genetic content of the alkaliphilic haloarchaeon Natrialba magadii ATCC 43099T.</title>
        <authorList>
            <person name="Siddaramappa S."/>
            <person name="Challacombe J.F."/>
            <person name="Decastro R.E."/>
            <person name="Pfeiffer F."/>
            <person name="Sastre D.E."/>
            <person name="Gimenez M.I."/>
            <person name="Paggi R.A."/>
            <person name="Detter J.C."/>
            <person name="Davenport K.W."/>
            <person name="Goodwin L.A."/>
            <person name="Kyrpides N."/>
            <person name="Tapia R."/>
            <person name="Pitluck S."/>
            <person name="Lucas S."/>
            <person name="Woyke T."/>
            <person name="Maupin-Furlow J.A."/>
        </authorList>
    </citation>
    <scope>NUCLEOTIDE SEQUENCE [LARGE SCALE GENOMIC DNA]</scope>
    <source>
        <strain evidence="3">ATCC 43099 / DSM 3394 / CCM 3739 / CIP 104546 / IAM 13178 / JCM 8861 / NBRC 102185 / NCIMB 2190 / MS3</strain>
    </source>
</reference>
<reference evidence="3" key="1">
    <citation type="submission" date="2010-02" db="EMBL/GenBank/DDBJ databases">
        <title>Complete sequence of chromosome of Natrialba magadii ATCC 43099.</title>
        <authorList>
            <consortium name="US DOE Joint Genome Institute"/>
            <person name="Lucas S."/>
            <person name="Copeland A."/>
            <person name="Lapidus A."/>
            <person name="Cheng J.-F."/>
            <person name="Bruce D."/>
            <person name="Goodwin L."/>
            <person name="Pitluck S."/>
            <person name="Davenport K."/>
            <person name="Saunders E."/>
            <person name="Detter J.C."/>
            <person name="Han C."/>
            <person name="Tapia R."/>
            <person name="Land M."/>
            <person name="Hauser L."/>
            <person name="Kyrpides N."/>
            <person name="Mikhailova N."/>
            <person name="De Castro R.E."/>
            <person name="Maupin-Furlow J.A."/>
            <person name="Woyke T."/>
        </authorList>
    </citation>
    <scope>NUCLEOTIDE SEQUENCE [LARGE SCALE GENOMIC DNA]</scope>
    <source>
        <strain evidence="3">ATCC 43099 / DSM 3394 / CCM 3739 / CIP 104546 / IAM 13178 / JCM 8861 / NBRC 102185 / NCIMB 2190 / MS3</strain>
    </source>
</reference>
<keyword evidence="1" id="KW-0472">Membrane</keyword>
<keyword evidence="1" id="KW-1133">Transmembrane helix</keyword>
<accession>D3SSP4</accession>
<sequence>MKGVKLVMFGLQVTLVGALFPNEQHWGLIYFGMFISIIGIIVNDGNRMSQGTPVGE</sequence>
<organism evidence="2 3">
    <name type="scientific">Natrialba magadii (strain ATCC 43099 / DSM 3394 / CCM 3739 / CIP 104546 / IAM 13178 / JCM 8861 / NBRC 102185 / NCIMB 2190 / MS3)</name>
    <name type="common">Natronobacterium magadii</name>
    <dbReference type="NCBI Taxonomy" id="547559"/>
    <lineage>
        <taxon>Archaea</taxon>
        <taxon>Methanobacteriati</taxon>
        <taxon>Methanobacteriota</taxon>
        <taxon>Stenosarchaea group</taxon>
        <taxon>Halobacteria</taxon>
        <taxon>Halobacteriales</taxon>
        <taxon>Natrialbaceae</taxon>
        <taxon>Natrialba</taxon>
    </lineage>
</organism>